<protein>
    <submittedName>
        <fullName evidence="5">Crp/Fnr family transcriptional regulator</fullName>
    </submittedName>
</protein>
<reference evidence="5" key="1">
    <citation type="journal article" date="2022" name="Toxins">
        <title>Genomic Analysis of Sphingopyxis sp. USTB-05 for Biodegrading Cyanobacterial Hepatotoxins.</title>
        <authorList>
            <person name="Liu C."/>
            <person name="Xu Q."/>
            <person name="Zhao Z."/>
            <person name="Zhang H."/>
            <person name="Liu X."/>
            <person name="Yin C."/>
            <person name="Liu Y."/>
            <person name="Yan H."/>
        </authorList>
    </citation>
    <scope>NUCLEOTIDE SEQUENCE</scope>
    <source>
        <strain evidence="5">NBD5</strain>
    </source>
</reference>
<name>A0ABY4X9N1_9SPHN</name>
<keyword evidence="2" id="KW-0238">DNA-binding</keyword>
<evidence type="ECO:0000313" key="5">
    <source>
        <dbReference type="EMBL" id="USI73431.1"/>
    </source>
</evidence>
<proteinExistence type="predicted"/>
<dbReference type="SUPFAM" id="SSF46785">
    <property type="entry name" value="Winged helix' DNA-binding domain"/>
    <property type="match status" value="1"/>
</dbReference>
<dbReference type="SMART" id="SM00100">
    <property type="entry name" value="cNMP"/>
    <property type="match status" value="1"/>
</dbReference>
<keyword evidence="1" id="KW-0805">Transcription regulation</keyword>
<dbReference type="InterPro" id="IPR000595">
    <property type="entry name" value="cNMP-bd_dom"/>
</dbReference>
<organism evidence="5 6">
    <name type="scientific">Sphingomonas morindae</name>
    <dbReference type="NCBI Taxonomy" id="1541170"/>
    <lineage>
        <taxon>Bacteria</taxon>
        <taxon>Pseudomonadati</taxon>
        <taxon>Pseudomonadota</taxon>
        <taxon>Alphaproteobacteria</taxon>
        <taxon>Sphingomonadales</taxon>
        <taxon>Sphingomonadaceae</taxon>
        <taxon>Sphingomonas</taxon>
    </lineage>
</organism>
<accession>A0ABY4X9N1</accession>
<dbReference type="InterPro" id="IPR012318">
    <property type="entry name" value="HTH_CRP"/>
</dbReference>
<evidence type="ECO:0000313" key="6">
    <source>
        <dbReference type="Proteomes" id="UP001056937"/>
    </source>
</evidence>
<keyword evidence="3" id="KW-0804">Transcription</keyword>
<evidence type="ECO:0000259" key="4">
    <source>
        <dbReference type="SMART" id="SM00100"/>
    </source>
</evidence>
<dbReference type="InterPro" id="IPR014710">
    <property type="entry name" value="RmlC-like_jellyroll"/>
</dbReference>
<keyword evidence="6" id="KW-1185">Reference proteome</keyword>
<dbReference type="CDD" id="cd00038">
    <property type="entry name" value="CAP_ED"/>
    <property type="match status" value="1"/>
</dbReference>
<dbReference type="InterPro" id="IPR036390">
    <property type="entry name" value="WH_DNA-bd_sf"/>
</dbReference>
<dbReference type="SUPFAM" id="SSF51206">
    <property type="entry name" value="cAMP-binding domain-like"/>
    <property type="match status" value="1"/>
</dbReference>
<dbReference type="InterPro" id="IPR018490">
    <property type="entry name" value="cNMP-bd_dom_sf"/>
</dbReference>
<dbReference type="InterPro" id="IPR036388">
    <property type="entry name" value="WH-like_DNA-bd_sf"/>
</dbReference>
<evidence type="ECO:0000256" key="3">
    <source>
        <dbReference type="ARBA" id="ARBA00023163"/>
    </source>
</evidence>
<dbReference type="Pfam" id="PF13545">
    <property type="entry name" value="HTH_Crp_2"/>
    <property type="match status" value="1"/>
</dbReference>
<sequence length="262" mass="28442">MLMRTSSLCAQSRNRFLAHLSRDDAALLDSGLERVAVPPGGLLTRSGAPLDLLYFPETAIVSIGYRLGGDRQVEAAVVGNEGVVGWSAITGAGFACHDAVVQMTGGTAWRIARADLDRACAASATLLAALIRFADVVTVQMTQAILSLVHDTVEKRLCRWLLMRHDRVATDQLLVRHAEISANLGTRRASVTDGLHVLEGERLVRCYRGRILIRDRMGLEREAADSYGVSEAHYRRQIAPFGRSETRAAEAGLAPAGQRLRA</sequence>
<dbReference type="Gene3D" id="2.60.120.10">
    <property type="entry name" value="Jelly Rolls"/>
    <property type="match status" value="1"/>
</dbReference>
<gene>
    <name evidence="5" type="ORF">LHA26_02830</name>
</gene>
<feature type="domain" description="Cyclic nucleotide-binding" evidence="4">
    <location>
        <begin position="16"/>
        <end position="138"/>
    </location>
</feature>
<dbReference type="EMBL" id="CP084930">
    <property type="protein sequence ID" value="USI73431.1"/>
    <property type="molecule type" value="Genomic_DNA"/>
</dbReference>
<evidence type="ECO:0000256" key="2">
    <source>
        <dbReference type="ARBA" id="ARBA00023125"/>
    </source>
</evidence>
<evidence type="ECO:0000256" key="1">
    <source>
        <dbReference type="ARBA" id="ARBA00023015"/>
    </source>
</evidence>
<dbReference type="RefSeq" id="WP_252167240.1">
    <property type="nucleotide sequence ID" value="NZ_CP084930.1"/>
</dbReference>
<dbReference type="Proteomes" id="UP001056937">
    <property type="component" value="Chromosome 1"/>
</dbReference>
<dbReference type="Gene3D" id="1.10.10.10">
    <property type="entry name" value="Winged helix-like DNA-binding domain superfamily/Winged helix DNA-binding domain"/>
    <property type="match status" value="1"/>
</dbReference>